<sequence>MSANEPSGEELEAVGPLVDEFLKTYAEPPVIDLAITLDYFAAWLVATGRMPAAALSTEPK</sequence>
<accession>A0A6P2DL47</accession>
<gene>
    <name evidence="1" type="ORF">SOIL9_70630</name>
</gene>
<proteinExistence type="predicted"/>
<dbReference type="AlphaFoldDB" id="A0A6P2DL47"/>
<dbReference type="EMBL" id="LR593886">
    <property type="protein sequence ID" value="VTS03797.1"/>
    <property type="molecule type" value="Genomic_DNA"/>
</dbReference>
<evidence type="ECO:0000313" key="1">
    <source>
        <dbReference type="EMBL" id="VTS03797.1"/>
    </source>
</evidence>
<evidence type="ECO:0000313" key="2">
    <source>
        <dbReference type="Proteomes" id="UP000464178"/>
    </source>
</evidence>
<dbReference type="RefSeq" id="WP_162673140.1">
    <property type="nucleotide sequence ID" value="NZ_LR593886.1"/>
</dbReference>
<reference evidence="1 2" key="1">
    <citation type="submission" date="2019-05" db="EMBL/GenBank/DDBJ databases">
        <authorList>
            <consortium name="Science for Life Laboratories"/>
        </authorList>
    </citation>
    <scope>NUCLEOTIDE SEQUENCE [LARGE SCALE GENOMIC DNA]</scope>
    <source>
        <strain evidence="1">Soil9</strain>
    </source>
</reference>
<protein>
    <submittedName>
        <fullName evidence="1">Uncharacterized protein</fullName>
    </submittedName>
</protein>
<organism evidence="1 2">
    <name type="scientific">Gemmata massiliana</name>
    <dbReference type="NCBI Taxonomy" id="1210884"/>
    <lineage>
        <taxon>Bacteria</taxon>
        <taxon>Pseudomonadati</taxon>
        <taxon>Planctomycetota</taxon>
        <taxon>Planctomycetia</taxon>
        <taxon>Gemmatales</taxon>
        <taxon>Gemmataceae</taxon>
        <taxon>Gemmata</taxon>
    </lineage>
</organism>
<name>A0A6P2DL47_9BACT</name>
<keyword evidence="2" id="KW-1185">Reference proteome</keyword>
<dbReference type="Proteomes" id="UP000464178">
    <property type="component" value="Chromosome"/>
</dbReference>
<dbReference type="KEGG" id="gms:SOIL9_70630"/>